<accession>A0A941IEU9</accession>
<dbReference type="InterPro" id="IPR013221">
    <property type="entry name" value="Mur_ligase_cen"/>
</dbReference>
<dbReference type="Gene3D" id="3.40.1190.10">
    <property type="entry name" value="Mur-like, catalytic domain"/>
    <property type="match status" value="1"/>
</dbReference>
<dbReference type="EMBL" id="JAGSPJ010000007">
    <property type="protein sequence ID" value="MBR7801498.1"/>
    <property type="molecule type" value="Genomic_DNA"/>
</dbReference>
<dbReference type="PANTHER" id="PTHR23135:SF18">
    <property type="entry name" value="CYANOPHYCIN SYNTHETASE"/>
    <property type="match status" value="1"/>
</dbReference>
<dbReference type="InterPro" id="IPR036565">
    <property type="entry name" value="Mur-like_cat_sf"/>
</dbReference>
<keyword evidence="4" id="KW-1185">Reference proteome</keyword>
<gene>
    <name evidence="3" type="ORF">KDM90_15915</name>
</gene>
<dbReference type="SUPFAM" id="SSF53623">
    <property type="entry name" value="MurD-like peptide ligases, catalytic domain"/>
    <property type="match status" value="1"/>
</dbReference>
<dbReference type="Pfam" id="PF08245">
    <property type="entry name" value="Mur_ligase_M"/>
    <property type="match status" value="1"/>
</dbReference>
<dbReference type="SUPFAM" id="SSF56059">
    <property type="entry name" value="Glutathione synthetase ATP-binding domain-like"/>
    <property type="match status" value="1"/>
</dbReference>
<dbReference type="InterPro" id="IPR004101">
    <property type="entry name" value="Mur_ligase_C"/>
</dbReference>
<dbReference type="PANTHER" id="PTHR23135">
    <property type="entry name" value="MUR LIGASE FAMILY MEMBER"/>
    <property type="match status" value="1"/>
</dbReference>
<dbReference type="AlphaFoldDB" id="A0A941IEU9"/>
<dbReference type="GO" id="GO:0005524">
    <property type="term" value="F:ATP binding"/>
    <property type="evidence" value="ECO:0007669"/>
    <property type="project" value="UniProtKB-UniRule"/>
</dbReference>
<dbReference type="GO" id="GO:0016881">
    <property type="term" value="F:acid-amino acid ligase activity"/>
    <property type="evidence" value="ECO:0007669"/>
    <property type="project" value="InterPro"/>
</dbReference>
<organism evidence="3 4">
    <name type="scientific">Undibacterium fentianense</name>
    <dbReference type="NCBI Taxonomy" id="2828728"/>
    <lineage>
        <taxon>Bacteria</taxon>
        <taxon>Pseudomonadati</taxon>
        <taxon>Pseudomonadota</taxon>
        <taxon>Betaproteobacteria</taxon>
        <taxon>Burkholderiales</taxon>
        <taxon>Oxalobacteraceae</taxon>
        <taxon>Undibacterium</taxon>
    </lineage>
</organism>
<dbReference type="Proteomes" id="UP000678545">
    <property type="component" value="Unassembled WGS sequence"/>
</dbReference>
<dbReference type="Gene3D" id="3.30.1490.20">
    <property type="entry name" value="ATP-grasp fold, A domain"/>
    <property type="match status" value="1"/>
</dbReference>
<evidence type="ECO:0000313" key="4">
    <source>
        <dbReference type="Proteomes" id="UP000678545"/>
    </source>
</evidence>
<dbReference type="PROSITE" id="PS50975">
    <property type="entry name" value="ATP_GRASP"/>
    <property type="match status" value="1"/>
</dbReference>
<keyword evidence="1" id="KW-0067">ATP-binding</keyword>
<dbReference type="InterPro" id="IPR036615">
    <property type="entry name" value="Mur_ligase_C_dom_sf"/>
</dbReference>
<dbReference type="Pfam" id="PF02875">
    <property type="entry name" value="Mur_ligase_C"/>
    <property type="match status" value="1"/>
</dbReference>
<protein>
    <recommendedName>
        <fullName evidence="2">ATP-grasp domain-containing protein</fullName>
    </recommendedName>
</protein>
<keyword evidence="1" id="KW-0547">Nucleotide-binding</keyword>
<dbReference type="InterPro" id="IPR013815">
    <property type="entry name" value="ATP_grasp_subdomain_1"/>
</dbReference>
<evidence type="ECO:0000313" key="3">
    <source>
        <dbReference type="EMBL" id="MBR7801498.1"/>
    </source>
</evidence>
<dbReference type="Gene3D" id="3.90.190.20">
    <property type="entry name" value="Mur ligase, C-terminal domain"/>
    <property type="match status" value="1"/>
</dbReference>
<evidence type="ECO:0000259" key="2">
    <source>
        <dbReference type="PROSITE" id="PS50975"/>
    </source>
</evidence>
<dbReference type="Gene3D" id="3.30.470.20">
    <property type="entry name" value="ATP-grasp fold, B domain"/>
    <property type="match status" value="1"/>
</dbReference>
<dbReference type="SUPFAM" id="SSF53244">
    <property type="entry name" value="MurD-like peptide ligases, peptide-binding domain"/>
    <property type="match status" value="1"/>
</dbReference>
<evidence type="ECO:0000256" key="1">
    <source>
        <dbReference type="PROSITE-ProRule" id="PRU00409"/>
    </source>
</evidence>
<proteinExistence type="predicted"/>
<name>A0A941IEU9_9BURK</name>
<dbReference type="InterPro" id="IPR011761">
    <property type="entry name" value="ATP-grasp"/>
</dbReference>
<reference evidence="3" key="1">
    <citation type="submission" date="2021-04" db="EMBL/GenBank/DDBJ databases">
        <title>novel species isolated from subtropical streams in China.</title>
        <authorList>
            <person name="Lu H."/>
        </authorList>
    </citation>
    <scope>NUCLEOTIDE SEQUENCE</scope>
    <source>
        <strain evidence="3">FT137W</strain>
    </source>
</reference>
<sequence>MATFTVKSIQCLRGCAAGLSDRTAWIDITISEPIQDWDRVAGHLQNNFQRLGLLTHPNLWDIDQAKGIAQFSKTATEAVTIDDWLIGLIIVLQRMARIPVLQGQCARRGDTYWNIAVAYDSKATLTPIVNFALRYFVLMCAENPDPEDEKILARDFERWWEGLSPTALIPSTYRFALAAKKRGIPCFTQLGVLRLGQGKNARRLNSTFTDRTSNIGVAVAKQKAQTNRYLLAAAIPVPESEIFTDPATGLLFAKRIGFPVVVKPSNLDQGVGVVPDIRDEESYFRAFENAMRLGKHSVIVEKHVWGDDHRLLVVGGRFTIATKRTPGGVMGDGLHTVAELVAIENNSPHRGEDKRSMLISLRLDEEALICLSRQELQLDSIPASGQFIALRRIANISAGGTATDVTDLVHPDNKILVERAARVIGLDIAGIDFICPDIARSWREVGGAICEVNAQPGLRVHWLGDPQRDLNGEIVDWLFADAASRIPTTAISGTNGKTTTSQMMHQVWMAAGKQSGVCTTQGTWIGRDKIHDDNLSGLPGANLLFADSSVEAAVIELPRKGLLGFGHPADVYDVAALLNVQNDHIGEHGISSLEQMASLKAQVLERATRAIVVNADDPLCMAMLERSRAAHTILISRYPHSPEISQHVAVGHCAIYPLEHDGQLSIAIHHAGQVKVLMPFKAIPATMNGLIRHNEMNAMFAVGMAIGHGIALSVIKTALSEFQCTVEMNPGRFNFISGFPFQVLLDYAHNPDGIRHLCELLSQIPARRKILASYQIGNRSAQHLREIAPMLAGQFEHFILGQNRHLAEQCPDYQGDNPAQIMLDFYTEQLRDAGISSAQIEQFPDDENGIKRALSLAQAGDLVVVLSEEGLALPHLIA</sequence>
<dbReference type="RefSeq" id="WP_212676624.1">
    <property type="nucleotide sequence ID" value="NZ_JAGSPJ010000007.1"/>
</dbReference>
<feature type="domain" description="ATP-grasp" evidence="2">
    <location>
        <begin position="227"/>
        <end position="483"/>
    </location>
</feature>
<dbReference type="GO" id="GO:0046872">
    <property type="term" value="F:metal ion binding"/>
    <property type="evidence" value="ECO:0007669"/>
    <property type="project" value="InterPro"/>
</dbReference>
<comment type="caution">
    <text evidence="3">The sequence shown here is derived from an EMBL/GenBank/DDBJ whole genome shotgun (WGS) entry which is preliminary data.</text>
</comment>